<keyword evidence="11" id="KW-0067">ATP-binding</keyword>
<feature type="coiled-coil region" evidence="7">
    <location>
        <begin position="286"/>
        <end position="334"/>
    </location>
</feature>
<dbReference type="InterPro" id="IPR004358">
    <property type="entry name" value="Sig_transdc_His_kin-like_C"/>
</dbReference>
<dbReference type="AlphaFoldDB" id="A4TY83"/>
<dbReference type="Gene3D" id="1.10.287.130">
    <property type="match status" value="1"/>
</dbReference>
<dbReference type="Gene3D" id="3.40.50.2300">
    <property type="match status" value="1"/>
</dbReference>
<dbReference type="Gene3D" id="3.30.565.10">
    <property type="entry name" value="Histidine kinase-like ATPase, C-terminal domain"/>
    <property type="match status" value="1"/>
</dbReference>
<keyword evidence="7" id="KW-0175">Coiled coil</keyword>
<dbReference type="GO" id="GO:0005886">
    <property type="term" value="C:plasma membrane"/>
    <property type="evidence" value="ECO:0007669"/>
    <property type="project" value="TreeGrafter"/>
</dbReference>
<reference evidence="11" key="1">
    <citation type="journal article" date="2007" name="J. Bacteriol.">
        <title>Comparative genome analysis of four magnetotactic bacteria reveals a complex set of group-specific genes implicated in magnetosome biomineralization and function.</title>
        <authorList>
            <person name="Richter M."/>
            <person name="Kube M."/>
            <person name="Bazylinski D.A."/>
            <person name="Lombardot T."/>
            <person name="Gloeckner F.O."/>
            <person name="Reinhardt R."/>
            <person name="Schueler D."/>
        </authorList>
    </citation>
    <scope>NUCLEOTIDE SEQUENCE</scope>
    <source>
        <strain evidence="11">MSR-1</strain>
    </source>
</reference>
<dbReference type="EMBL" id="CU459003">
    <property type="protein sequence ID" value="CAM75590.1"/>
    <property type="molecule type" value="Genomic_DNA"/>
</dbReference>
<dbReference type="GO" id="GO:0009927">
    <property type="term" value="F:histidine phosphotransfer kinase activity"/>
    <property type="evidence" value="ECO:0007669"/>
    <property type="project" value="TreeGrafter"/>
</dbReference>
<keyword evidence="5 11" id="KW-0418">Kinase</keyword>
<evidence type="ECO:0000256" key="5">
    <source>
        <dbReference type="ARBA" id="ARBA00022777"/>
    </source>
</evidence>
<dbReference type="PRINTS" id="PR00344">
    <property type="entry name" value="BCTRLSENSOR"/>
</dbReference>
<dbReference type="InterPro" id="IPR003594">
    <property type="entry name" value="HATPase_dom"/>
</dbReference>
<dbReference type="SMART" id="SM00387">
    <property type="entry name" value="HATPase_c"/>
    <property type="match status" value="1"/>
</dbReference>
<dbReference type="Pfam" id="PF00512">
    <property type="entry name" value="HisKA"/>
    <property type="match status" value="1"/>
</dbReference>
<feature type="transmembrane region" description="Helical" evidence="8">
    <location>
        <begin position="233"/>
        <end position="251"/>
    </location>
</feature>
<feature type="transmembrane region" description="Helical" evidence="8">
    <location>
        <begin position="33"/>
        <end position="51"/>
    </location>
</feature>
<evidence type="ECO:0000256" key="3">
    <source>
        <dbReference type="ARBA" id="ARBA00022553"/>
    </source>
</evidence>
<dbReference type="PANTHER" id="PTHR43047">
    <property type="entry name" value="TWO-COMPONENT HISTIDINE PROTEIN KINASE"/>
    <property type="match status" value="1"/>
</dbReference>
<keyword evidence="3 6" id="KW-0597">Phosphoprotein</keyword>
<dbReference type="CDD" id="cd00082">
    <property type="entry name" value="HisKA"/>
    <property type="match status" value="1"/>
</dbReference>
<feature type="transmembrane region" description="Helical" evidence="8">
    <location>
        <begin position="134"/>
        <end position="154"/>
    </location>
</feature>
<feature type="modified residue" description="4-aspartylphosphate" evidence="6">
    <location>
        <position position="636"/>
    </location>
</feature>
<evidence type="ECO:0000259" key="9">
    <source>
        <dbReference type="PROSITE" id="PS50109"/>
    </source>
</evidence>
<name>A4TY83_9PROT</name>
<evidence type="ECO:0000313" key="11">
    <source>
        <dbReference type="EMBL" id="CAM75590.1"/>
    </source>
</evidence>
<evidence type="ECO:0000256" key="1">
    <source>
        <dbReference type="ARBA" id="ARBA00000085"/>
    </source>
</evidence>
<feature type="transmembrane region" description="Helical" evidence="8">
    <location>
        <begin position="97"/>
        <end position="114"/>
    </location>
</feature>
<sequence length="710" mass="78029">MLEVCINLLGIDMADTVQGQGTDRVRVTSSGRFAVITAMVLTFVLLLTPVLPRVTLFHRLNDYLAAHQSIEIFAMIVAGLVFAIGWNSHRQARPGNVSILSAAFLGVALIDLGHSLSYKGMPDFITPSGPEKAIAFWLSMRACGAFGLLVAALLPWRRFATPLGHWLAMAVVLAWVAMTYWGALAHLEILPRTFISGQGLTPFKVVAEAILVLVYLLAAFLFWHAANLPNARWLASASWVMGLAGAYFCLYDDPFDIYNQVGHLYIVIAYALLYQGLFISTIRDPYVRLQQAQDELENRVVERTRELHDALISLERQQHDLEQAKLGADRANQAKSEFLSSMSHELRTPLNAVIGFTQLLRTERPGPLNEKQAGQLDHILRGGQHLLELINEVLDLARIETGKLSLSVEVIDPVVVMNECLAFGRAYARERGVEIGEWQGGPVLPISVDYTRFKQILLNLISNAIKYNRADGRVTLTAQPWGTGMMRFSIADTGPGIARDKQAHLFEPFNRLGAESRDVEGTGIGLTITKRLVQAMNGLIGFHSQEGQGSVFWIDFPIARDGAVAAPAHPVTGKVELSSPPGAGCRILYVEDNPANVQLMEAVLGEIPGFVLETATTVETGLEKLHHNRPDIIVLDINLPGMSGLQAVRQWRTMPEFNGLPIIALSANVMPNAVEAALSAGFDRYLTKPLDLDQFLRTVRELTHSGGQCT</sequence>
<dbReference type="InterPro" id="IPR011006">
    <property type="entry name" value="CheY-like_superfamily"/>
</dbReference>
<protein>
    <recommendedName>
        <fullName evidence="2">histidine kinase</fullName>
        <ecNumber evidence="2">2.7.13.3</ecNumber>
    </recommendedName>
</protein>
<dbReference type="SUPFAM" id="SSF52172">
    <property type="entry name" value="CheY-like"/>
    <property type="match status" value="1"/>
</dbReference>
<evidence type="ECO:0000256" key="7">
    <source>
        <dbReference type="SAM" id="Coils"/>
    </source>
</evidence>
<dbReference type="CDD" id="cd16922">
    <property type="entry name" value="HATPase_EvgS-ArcB-TorS-like"/>
    <property type="match status" value="1"/>
</dbReference>
<dbReference type="GO" id="GO:0000155">
    <property type="term" value="F:phosphorelay sensor kinase activity"/>
    <property type="evidence" value="ECO:0007669"/>
    <property type="project" value="InterPro"/>
</dbReference>
<dbReference type="InterPro" id="IPR036890">
    <property type="entry name" value="HATPase_C_sf"/>
</dbReference>
<feature type="domain" description="Response regulatory" evidence="10">
    <location>
        <begin position="586"/>
        <end position="703"/>
    </location>
</feature>
<keyword evidence="8" id="KW-0472">Membrane</keyword>
<evidence type="ECO:0000256" key="2">
    <source>
        <dbReference type="ARBA" id="ARBA00012438"/>
    </source>
</evidence>
<dbReference type="PANTHER" id="PTHR43047:SF72">
    <property type="entry name" value="OSMOSENSING HISTIDINE PROTEIN KINASE SLN1"/>
    <property type="match status" value="1"/>
</dbReference>
<keyword evidence="8" id="KW-1133">Transmembrane helix</keyword>
<dbReference type="SMART" id="SM00448">
    <property type="entry name" value="REC"/>
    <property type="match status" value="1"/>
</dbReference>
<feature type="domain" description="Histidine kinase" evidence="9">
    <location>
        <begin position="341"/>
        <end position="560"/>
    </location>
</feature>
<dbReference type="GO" id="GO:0005524">
    <property type="term" value="F:ATP binding"/>
    <property type="evidence" value="ECO:0007669"/>
    <property type="project" value="UniProtKB-KW"/>
</dbReference>
<dbReference type="InterPro" id="IPR005467">
    <property type="entry name" value="His_kinase_dom"/>
</dbReference>
<dbReference type="Pfam" id="PF02518">
    <property type="entry name" value="HATPase_c"/>
    <property type="match status" value="1"/>
</dbReference>
<dbReference type="SUPFAM" id="SSF55874">
    <property type="entry name" value="ATPase domain of HSP90 chaperone/DNA topoisomerase II/histidine kinase"/>
    <property type="match status" value="1"/>
</dbReference>
<feature type="transmembrane region" description="Helical" evidence="8">
    <location>
        <begin position="166"/>
        <end position="185"/>
    </location>
</feature>
<accession>A4TY83</accession>
<dbReference type="PROSITE" id="PS50110">
    <property type="entry name" value="RESPONSE_REGULATORY"/>
    <property type="match status" value="1"/>
</dbReference>
<organism evidence="11">
    <name type="scientific">Magnetospirillum gryphiswaldense</name>
    <dbReference type="NCBI Taxonomy" id="55518"/>
    <lineage>
        <taxon>Bacteria</taxon>
        <taxon>Pseudomonadati</taxon>
        <taxon>Pseudomonadota</taxon>
        <taxon>Alphaproteobacteria</taxon>
        <taxon>Rhodospirillales</taxon>
        <taxon>Rhodospirillaceae</taxon>
        <taxon>Magnetospirillum</taxon>
    </lineage>
</organism>
<keyword evidence="11" id="KW-0547">Nucleotide-binding</keyword>
<dbReference type="InterPro" id="IPR033425">
    <property type="entry name" value="MASE3"/>
</dbReference>
<proteinExistence type="predicted"/>
<feature type="transmembrane region" description="Helical" evidence="8">
    <location>
        <begin position="263"/>
        <end position="282"/>
    </location>
</feature>
<evidence type="ECO:0000256" key="8">
    <source>
        <dbReference type="SAM" id="Phobius"/>
    </source>
</evidence>
<comment type="catalytic activity">
    <reaction evidence="1">
        <text>ATP + protein L-histidine = ADP + protein N-phospho-L-histidine.</text>
        <dbReference type="EC" id="2.7.13.3"/>
    </reaction>
</comment>
<evidence type="ECO:0000259" key="10">
    <source>
        <dbReference type="PROSITE" id="PS50110"/>
    </source>
</evidence>
<keyword evidence="8" id="KW-0812">Transmembrane</keyword>
<evidence type="ECO:0000256" key="6">
    <source>
        <dbReference type="PROSITE-ProRule" id="PRU00169"/>
    </source>
</evidence>
<dbReference type="InterPro" id="IPR003661">
    <property type="entry name" value="HisK_dim/P_dom"/>
</dbReference>
<dbReference type="SUPFAM" id="SSF47384">
    <property type="entry name" value="Homodimeric domain of signal transducing histidine kinase"/>
    <property type="match status" value="1"/>
</dbReference>
<dbReference type="SMART" id="SM00388">
    <property type="entry name" value="HisKA"/>
    <property type="match status" value="1"/>
</dbReference>
<dbReference type="Pfam" id="PF00072">
    <property type="entry name" value="Response_reg"/>
    <property type="match status" value="1"/>
</dbReference>
<feature type="transmembrane region" description="Helical" evidence="8">
    <location>
        <begin position="205"/>
        <end position="226"/>
    </location>
</feature>
<feature type="transmembrane region" description="Helical" evidence="8">
    <location>
        <begin position="63"/>
        <end position="85"/>
    </location>
</feature>
<evidence type="ECO:0000256" key="4">
    <source>
        <dbReference type="ARBA" id="ARBA00022679"/>
    </source>
</evidence>
<dbReference type="EC" id="2.7.13.3" evidence="2"/>
<dbReference type="PROSITE" id="PS50109">
    <property type="entry name" value="HIS_KIN"/>
    <property type="match status" value="1"/>
</dbReference>
<dbReference type="InterPro" id="IPR001789">
    <property type="entry name" value="Sig_transdc_resp-reg_receiver"/>
</dbReference>
<dbReference type="Pfam" id="PF17159">
    <property type="entry name" value="MASE3"/>
    <property type="match status" value="1"/>
</dbReference>
<gene>
    <name evidence="11" type="ORF">MGR_3440</name>
</gene>
<keyword evidence="4" id="KW-0808">Transferase</keyword>
<dbReference type="InterPro" id="IPR036097">
    <property type="entry name" value="HisK_dim/P_sf"/>
</dbReference>